<feature type="transmembrane region" description="Helical" evidence="1">
    <location>
        <begin position="74"/>
        <end position="98"/>
    </location>
</feature>
<evidence type="ECO:0000313" key="3">
    <source>
        <dbReference type="Proteomes" id="UP000032679"/>
    </source>
</evidence>
<evidence type="ECO:0000256" key="1">
    <source>
        <dbReference type="SAM" id="Phobius"/>
    </source>
</evidence>
<feature type="transmembrane region" description="Helical" evidence="1">
    <location>
        <begin position="27"/>
        <end position="53"/>
    </location>
</feature>
<feature type="transmembrane region" description="Helical" evidence="1">
    <location>
        <begin position="104"/>
        <end position="126"/>
    </location>
</feature>
<gene>
    <name evidence="2" type="ORF">Tasa_007_032</name>
</gene>
<dbReference type="Proteomes" id="UP000032679">
    <property type="component" value="Unassembled WGS sequence"/>
</dbReference>
<reference evidence="2 3" key="1">
    <citation type="submission" date="2012-10" db="EMBL/GenBank/DDBJ databases">
        <title>Genome sequencing of Tanticharoenia sakaeratensis NBRC 103193.</title>
        <authorList>
            <person name="Azuma Y."/>
            <person name="Hadano H."/>
            <person name="Hirakawa H."/>
            <person name="Matsushita K."/>
        </authorList>
    </citation>
    <scope>NUCLEOTIDE SEQUENCE [LARGE SCALE GENOMIC DNA]</scope>
    <source>
        <strain evidence="2 3">NBRC 103193</strain>
    </source>
</reference>
<comment type="caution">
    <text evidence="2">The sequence shown here is derived from an EMBL/GenBank/DDBJ whole genome shotgun (WGS) entry which is preliminary data.</text>
</comment>
<keyword evidence="1" id="KW-0472">Membrane</keyword>
<dbReference type="STRING" id="1231623.Tasa_007_032"/>
<dbReference type="AlphaFoldDB" id="A0A0D6MHS8"/>
<dbReference type="EMBL" id="BALE01000007">
    <property type="protein sequence ID" value="GAN53187.1"/>
    <property type="molecule type" value="Genomic_DNA"/>
</dbReference>
<sequence>MFADTIFSDPRMSAGRSRAYSHTDRDIILVVYALYALGFFTGITAVAGAVLAYHRRNRTLSETARGQLSWQIRLFWLGVLAWTAIGLVHGAVAALGAITGGIGLVFMIVPWGMIGLWGALTLWALARGLIALYRGRAIV</sequence>
<protein>
    <recommendedName>
        <fullName evidence="4">Transmembrane protein</fullName>
    </recommendedName>
</protein>
<organism evidence="2 3">
    <name type="scientific">Tanticharoenia sakaeratensis NBRC 103193</name>
    <dbReference type="NCBI Taxonomy" id="1231623"/>
    <lineage>
        <taxon>Bacteria</taxon>
        <taxon>Pseudomonadati</taxon>
        <taxon>Pseudomonadota</taxon>
        <taxon>Alphaproteobacteria</taxon>
        <taxon>Acetobacterales</taxon>
        <taxon>Acetobacteraceae</taxon>
        <taxon>Tanticharoenia</taxon>
    </lineage>
</organism>
<keyword evidence="1" id="KW-1133">Transmembrane helix</keyword>
<evidence type="ECO:0008006" key="4">
    <source>
        <dbReference type="Google" id="ProtNLM"/>
    </source>
</evidence>
<evidence type="ECO:0000313" key="2">
    <source>
        <dbReference type="EMBL" id="GAN53187.1"/>
    </source>
</evidence>
<keyword evidence="1" id="KW-0812">Transmembrane</keyword>
<dbReference type="RefSeq" id="WP_241767596.1">
    <property type="nucleotide sequence ID" value="NZ_BALE01000007.1"/>
</dbReference>
<keyword evidence="3" id="KW-1185">Reference proteome</keyword>
<name>A0A0D6MHS8_9PROT</name>
<proteinExistence type="predicted"/>
<accession>A0A0D6MHS8</accession>